<name>A0A9W8G4X4_9FUNG</name>
<evidence type="ECO:0000256" key="1">
    <source>
        <dbReference type="SAM" id="SignalP"/>
    </source>
</evidence>
<organism evidence="2 3">
    <name type="scientific">Coemansia spiralis</name>
    <dbReference type="NCBI Taxonomy" id="417178"/>
    <lineage>
        <taxon>Eukaryota</taxon>
        <taxon>Fungi</taxon>
        <taxon>Fungi incertae sedis</taxon>
        <taxon>Zoopagomycota</taxon>
        <taxon>Kickxellomycotina</taxon>
        <taxon>Kickxellomycetes</taxon>
        <taxon>Kickxellales</taxon>
        <taxon>Kickxellaceae</taxon>
        <taxon>Coemansia</taxon>
    </lineage>
</organism>
<evidence type="ECO:0000313" key="3">
    <source>
        <dbReference type="Proteomes" id="UP001151518"/>
    </source>
</evidence>
<gene>
    <name evidence="2" type="ORF">GGI25_004802</name>
</gene>
<dbReference type="AlphaFoldDB" id="A0A9W8G4X4"/>
<comment type="caution">
    <text evidence="2">The sequence shown here is derived from an EMBL/GenBank/DDBJ whole genome shotgun (WGS) entry which is preliminary data.</text>
</comment>
<dbReference type="EMBL" id="JANBTW010000071">
    <property type="protein sequence ID" value="KAJ2673208.1"/>
    <property type="molecule type" value="Genomic_DNA"/>
</dbReference>
<protein>
    <submittedName>
        <fullName evidence="2">Uncharacterized protein</fullName>
    </submittedName>
</protein>
<reference evidence="2" key="1">
    <citation type="submission" date="2022-07" db="EMBL/GenBank/DDBJ databases">
        <title>Phylogenomic reconstructions and comparative analyses of Kickxellomycotina fungi.</title>
        <authorList>
            <person name="Reynolds N.K."/>
            <person name="Stajich J.E."/>
            <person name="Barry K."/>
            <person name="Grigoriev I.V."/>
            <person name="Crous P."/>
            <person name="Smith M.E."/>
        </authorList>
    </citation>
    <scope>NUCLEOTIDE SEQUENCE</scope>
    <source>
        <strain evidence="2">NRRL 3115</strain>
    </source>
</reference>
<sequence>MRGTTNMIFSMAAIVLVFSLRPGTGAVLGVVIPDKTQETGMSSAAITQTVVASSIEVNLSRFVTQMLAEARLVEQEVEAMEETKSVMELAEALPSARVETEKFWVGNPSA</sequence>
<accession>A0A9W8G4X4</accession>
<evidence type="ECO:0000313" key="2">
    <source>
        <dbReference type="EMBL" id="KAJ2673208.1"/>
    </source>
</evidence>
<proteinExistence type="predicted"/>
<feature type="chain" id="PRO_5040768785" evidence="1">
    <location>
        <begin position="26"/>
        <end position="110"/>
    </location>
</feature>
<dbReference type="Proteomes" id="UP001151518">
    <property type="component" value="Unassembled WGS sequence"/>
</dbReference>
<feature type="signal peptide" evidence="1">
    <location>
        <begin position="1"/>
        <end position="25"/>
    </location>
</feature>
<keyword evidence="1" id="KW-0732">Signal</keyword>